<accession>X1F943</accession>
<protein>
    <submittedName>
        <fullName evidence="1">Uncharacterized protein</fullName>
    </submittedName>
</protein>
<dbReference type="EMBL" id="BART01031778">
    <property type="protein sequence ID" value="GAH17308.1"/>
    <property type="molecule type" value="Genomic_DNA"/>
</dbReference>
<dbReference type="AlphaFoldDB" id="X1F943"/>
<proteinExistence type="predicted"/>
<name>X1F943_9ZZZZ</name>
<reference evidence="1" key="1">
    <citation type="journal article" date="2014" name="Front. Microbiol.">
        <title>High frequency of phylogenetically diverse reductive dehalogenase-homologous genes in deep subseafloor sedimentary metagenomes.</title>
        <authorList>
            <person name="Kawai M."/>
            <person name="Futagami T."/>
            <person name="Toyoda A."/>
            <person name="Takaki Y."/>
            <person name="Nishi S."/>
            <person name="Hori S."/>
            <person name="Arai W."/>
            <person name="Tsubouchi T."/>
            <person name="Morono Y."/>
            <person name="Uchiyama I."/>
            <person name="Ito T."/>
            <person name="Fujiyama A."/>
            <person name="Inagaki F."/>
            <person name="Takami H."/>
        </authorList>
    </citation>
    <scope>NUCLEOTIDE SEQUENCE</scope>
    <source>
        <strain evidence="1">Expedition CK06-06</strain>
    </source>
</reference>
<evidence type="ECO:0000313" key="1">
    <source>
        <dbReference type="EMBL" id="GAH17308.1"/>
    </source>
</evidence>
<organism evidence="1">
    <name type="scientific">marine sediment metagenome</name>
    <dbReference type="NCBI Taxonomy" id="412755"/>
    <lineage>
        <taxon>unclassified sequences</taxon>
        <taxon>metagenomes</taxon>
        <taxon>ecological metagenomes</taxon>
    </lineage>
</organism>
<sequence length="64" mass="7633">MDQRLLELLKKSYSYLNMVILNEYLLKLETMGAIYLQKITKTKRMITLQKNKKVLNKEVLENLS</sequence>
<comment type="caution">
    <text evidence="1">The sequence shown here is derived from an EMBL/GenBank/DDBJ whole genome shotgun (WGS) entry which is preliminary data.</text>
</comment>
<gene>
    <name evidence="1" type="ORF">S01H4_55116</name>
</gene>